<sequence>MSGKRYPEEFKIEAVKQVVDRGYSVASVATRLDITTHSLYSWIKKYGPDSSANKEQSDAQAEIRRLQKELKRVTDERDIFKKSRGVLRKAVRLRYAFIRDNTCCWPVRLLCRVLDVHPSGFYAWLQQPHSQRHQADLRLTGQIKQFWLESGCVYGYRKIHLDLRDSGQQCGVNRVWRLMKRVGIKAQVGYRSPRARKGEASIVSPNRLQRQFNPDAPDERWVTDITYIRTHEGWLYLAVVVDLFSRKIIGWSMQSRMTKDIVLNALLMAVWRRNPQKQVLVHSDQGSQYTSHEWQSFLKSHGLEGSMSRRGNCHDNAVAESFFQLLKRERIKKKIYGTREEARSDIFDYIEMFYNSKRRHGSSDQMSPTEYENQYYQRLGSV</sequence>
<dbReference type="SUPFAM" id="SSF53098">
    <property type="entry name" value="Ribonuclease H-like"/>
    <property type="match status" value="1"/>
</dbReference>
<evidence type="ECO:0000313" key="4">
    <source>
        <dbReference type="Proteomes" id="UP000441754"/>
    </source>
</evidence>
<organism evidence="3 4">
    <name type="scientific">Larkinella terrae</name>
    <dbReference type="NCBI Taxonomy" id="2025311"/>
    <lineage>
        <taxon>Bacteria</taxon>
        <taxon>Pseudomonadati</taxon>
        <taxon>Bacteroidota</taxon>
        <taxon>Cytophagia</taxon>
        <taxon>Cytophagales</taxon>
        <taxon>Spirosomataceae</taxon>
        <taxon>Larkinella</taxon>
    </lineage>
</organism>
<dbReference type="OrthoDB" id="936265at2"/>
<dbReference type="PROSITE" id="PS50994">
    <property type="entry name" value="INTEGRASE"/>
    <property type="match status" value="1"/>
</dbReference>
<dbReference type="Gene3D" id="1.10.10.60">
    <property type="entry name" value="Homeodomain-like"/>
    <property type="match status" value="1"/>
</dbReference>
<accession>A0A7K0EV57</accession>
<dbReference type="InterPro" id="IPR025948">
    <property type="entry name" value="HTH-like_dom"/>
</dbReference>
<dbReference type="Pfam" id="PF13276">
    <property type="entry name" value="HTH_21"/>
    <property type="match status" value="1"/>
</dbReference>
<name>A0A7K0EV57_9BACT</name>
<dbReference type="Pfam" id="PF13333">
    <property type="entry name" value="rve_2"/>
    <property type="match status" value="1"/>
</dbReference>
<comment type="caution">
    <text evidence="3">The sequence shown here is derived from an EMBL/GenBank/DDBJ whole genome shotgun (WGS) entry which is preliminary data.</text>
</comment>
<dbReference type="InterPro" id="IPR050900">
    <property type="entry name" value="Transposase_IS3/IS150/IS904"/>
</dbReference>
<dbReference type="NCBIfam" id="NF033516">
    <property type="entry name" value="transpos_IS3"/>
    <property type="match status" value="1"/>
</dbReference>
<dbReference type="InterPro" id="IPR048020">
    <property type="entry name" value="Transpos_IS3"/>
</dbReference>
<gene>
    <name evidence="3" type="ORF">GJJ30_30735</name>
</gene>
<dbReference type="Proteomes" id="UP000441754">
    <property type="component" value="Unassembled WGS sequence"/>
</dbReference>
<dbReference type="GO" id="GO:0003677">
    <property type="term" value="F:DNA binding"/>
    <property type="evidence" value="ECO:0007669"/>
    <property type="project" value="InterPro"/>
</dbReference>
<reference evidence="3 4" key="1">
    <citation type="journal article" date="2018" name="Antonie Van Leeuwenhoek">
        <title>Larkinella terrae sp. nov., isolated from soil on Jeju Island, South Korea.</title>
        <authorList>
            <person name="Ten L.N."/>
            <person name="Jeon J."/>
            <person name="Park S.J."/>
            <person name="Park S."/>
            <person name="Lee S.Y."/>
            <person name="Kim M.K."/>
            <person name="Jung H.Y."/>
        </authorList>
    </citation>
    <scope>NUCLEOTIDE SEQUENCE [LARGE SCALE GENOMIC DNA]</scope>
    <source>
        <strain evidence="3 4">KCTC 52001</strain>
    </source>
</reference>
<proteinExistence type="predicted"/>
<dbReference type="InterPro" id="IPR001584">
    <property type="entry name" value="Integrase_cat-core"/>
</dbReference>
<dbReference type="PANTHER" id="PTHR46889">
    <property type="entry name" value="TRANSPOSASE INSF FOR INSERTION SEQUENCE IS3B-RELATED"/>
    <property type="match status" value="1"/>
</dbReference>
<dbReference type="Pfam" id="PF00665">
    <property type="entry name" value="rve"/>
    <property type="match status" value="1"/>
</dbReference>
<dbReference type="Pfam" id="PF01527">
    <property type="entry name" value="HTH_Tnp_1"/>
    <property type="match status" value="1"/>
</dbReference>
<protein>
    <submittedName>
        <fullName evidence="3">IS3 family transposase</fullName>
    </submittedName>
</protein>
<dbReference type="GO" id="GO:0006313">
    <property type="term" value="P:DNA transposition"/>
    <property type="evidence" value="ECO:0007669"/>
    <property type="project" value="InterPro"/>
</dbReference>
<dbReference type="SUPFAM" id="SSF46689">
    <property type="entry name" value="Homeodomain-like"/>
    <property type="match status" value="1"/>
</dbReference>
<dbReference type="Gene3D" id="3.30.420.10">
    <property type="entry name" value="Ribonuclease H-like superfamily/Ribonuclease H"/>
    <property type="match status" value="1"/>
</dbReference>
<dbReference type="EMBL" id="WJXZ01000017">
    <property type="protein sequence ID" value="MRS65704.1"/>
    <property type="molecule type" value="Genomic_DNA"/>
</dbReference>
<dbReference type="InterPro" id="IPR009057">
    <property type="entry name" value="Homeodomain-like_sf"/>
</dbReference>
<dbReference type="GO" id="GO:0015074">
    <property type="term" value="P:DNA integration"/>
    <property type="evidence" value="ECO:0007669"/>
    <property type="project" value="InterPro"/>
</dbReference>
<keyword evidence="4" id="KW-1185">Reference proteome</keyword>
<evidence type="ECO:0000256" key="1">
    <source>
        <dbReference type="SAM" id="Coils"/>
    </source>
</evidence>
<dbReference type="AlphaFoldDB" id="A0A7K0EV57"/>
<evidence type="ECO:0000259" key="2">
    <source>
        <dbReference type="PROSITE" id="PS50994"/>
    </source>
</evidence>
<feature type="domain" description="Integrase catalytic" evidence="2">
    <location>
        <begin position="213"/>
        <end position="376"/>
    </location>
</feature>
<dbReference type="InterPro" id="IPR002514">
    <property type="entry name" value="Transposase_8"/>
</dbReference>
<dbReference type="GO" id="GO:0004803">
    <property type="term" value="F:transposase activity"/>
    <property type="evidence" value="ECO:0007669"/>
    <property type="project" value="InterPro"/>
</dbReference>
<dbReference type="PANTHER" id="PTHR46889:SF4">
    <property type="entry name" value="TRANSPOSASE INSO FOR INSERTION SEQUENCE ELEMENT IS911B-RELATED"/>
    <property type="match status" value="1"/>
</dbReference>
<feature type="coiled-coil region" evidence="1">
    <location>
        <begin position="49"/>
        <end position="83"/>
    </location>
</feature>
<keyword evidence="1" id="KW-0175">Coiled coil</keyword>
<dbReference type="InterPro" id="IPR012337">
    <property type="entry name" value="RNaseH-like_sf"/>
</dbReference>
<dbReference type="RefSeq" id="WP_154179078.1">
    <property type="nucleotide sequence ID" value="NZ_WJXZ01000017.1"/>
</dbReference>
<evidence type="ECO:0000313" key="3">
    <source>
        <dbReference type="EMBL" id="MRS65704.1"/>
    </source>
</evidence>
<dbReference type="InterPro" id="IPR036397">
    <property type="entry name" value="RNaseH_sf"/>
</dbReference>